<keyword evidence="3" id="KW-1185">Reference proteome</keyword>
<sequence length="152" mass="17752">MNVVSYANNQNIKTSDGNTYVFVKKIEIQYKRPTLFSGPRVELERFHSLTPFFDKNQYIELIGKLDGVLKMAYIPIWLWLILFFLSLGLLGWIVIPIQKKRTYKAGKSLIKIVNELNQELLKKNEPGKLLLFEIPFPSKNKVILHACFYKKC</sequence>
<feature type="transmembrane region" description="Helical" evidence="1">
    <location>
        <begin position="76"/>
        <end position="95"/>
    </location>
</feature>
<keyword evidence="1" id="KW-0812">Transmembrane</keyword>
<organism evidence="2 3">
    <name type="scientific">Tritrichomonas musculus</name>
    <dbReference type="NCBI Taxonomy" id="1915356"/>
    <lineage>
        <taxon>Eukaryota</taxon>
        <taxon>Metamonada</taxon>
        <taxon>Parabasalia</taxon>
        <taxon>Tritrichomonadida</taxon>
        <taxon>Tritrichomonadidae</taxon>
        <taxon>Tritrichomonas</taxon>
    </lineage>
</organism>
<reference evidence="2 3" key="1">
    <citation type="submission" date="2024-04" db="EMBL/GenBank/DDBJ databases">
        <title>Tritrichomonas musculus Genome.</title>
        <authorList>
            <person name="Alves-Ferreira E."/>
            <person name="Grigg M."/>
            <person name="Lorenzi H."/>
            <person name="Galac M."/>
        </authorList>
    </citation>
    <scope>NUCLEOTIDE SEQUENCE [LARGE SCALE GENOMIC DNA]</scope>
    <source>
        <strain evidence="2 3">EAF2021</strain>
    </source>
</reference>
<dbReference type="EMBL" id="JAPFFF010000018">
    <property type="protein sequence ID" value="KAK8860377.1"/>
    <property type="molecule type" value="Genomic_DNA"/>
</dbReference>
<protein>
    <submittedName>
        <fullName evidence="2">Uncharacterized protein</fullName>
    </submittedName>
</protein>
<proteinExistence type="predicted"/>
<keyword evidence="1" id="KW-0472">Membrane</keyword>
<keyword evidence="1" id="KW-1133">Transmembrane helix</keyword>
<comment type="caution">
    <text evidence="2">The sequence shown here is derived from an EMBL/GenBank/DDBJ whole genome shotgun (WGS) entry which is preliminary data.</text>
</comment>
<evidence type="ECO:0000313" key="2">
    <source>
        <dbReference type="EMBL" id="KAK8860377.1"/>
    </source>
</evidence>
<dbReference type="Proteomes" id="UP001470230">
    <property type="component" value="Unassembled WGS sequence"/>
</dbReference>
<evidence type="ECO:0000256" key="1">
    <source>
        <dbReference type="SAM" id="Phobius"/>
    </source>
</evidence>
<gene>
    <name evidence="2" type="ORF">M9Y10_012041</name>
</gene>
<name>A0ABR2IC74_9EUKA</name>
<evidence type="ECO:0000313" key="3">
    <source>
        <dbReference type="Proteomes" id="UP001470230"/>
    </source>
</evidence>
<accession>A0ABR2IC74</accession>